<accession>A0ABZ3D2F0</accession>
<dbReference type="Proteomes" id="UP001449795">
    <property type="component" value="Chromosome"/>
</dbReference>
<reference evidence="2 3" key="1">
    <citation type="submission" date="2024-04" db="EMBL/GenBank/DDBJ databases">
        <title>Complete genome sequence of Nguyenibacter vanlangesis HBCM-1154, a strain capable of nitrogen fixation, IAA production, and phosphorus solubilization isolated from sugarcane soil.</title>
        <authorList>
            <person name="MY HANH P."/>
        </authorList>
    </citation>
    <scope>NUCLEOTIDE SEQUENCE [LARGE SCALE GENOMIC DNA]</scope>
    <source>
        <strain evidence="2 3">HBCM 1154</strain>
    </source>
</reference>
<sequence length="71" mass="7599">MSPIVIVSRTDLTRTGQPNLRSALALLDPSINNTPGYPGQLGFTTKTASLRGLPSNETLVLVNGKRRHTIA</sequence>
<dbReference type="InterPro" id="IPR037066">
    <property type="entry name" value="Plug_dom_sf"/>
</dbReference>
<evidence type="ECO:0000313" key="2">
    <source>
        <dbReference type="EMBL" id="XAE41942.1"/>
    </source>
</evidence>
<dbReference type="SUPFAM" id="SSF56935">
    <property type="entry name" value="Porins"/>
    <property type="match status" value="1"/>
</dbReference>
<dbReference type="PANTHER" id="PTHR47234:SF3">
    <property type="entry name" value="SECRETIN_TONB SHORT N-TERMINAL DOMAIN-CONTAINING PROTEIN"/>
    <property type="match status" value="1"/>
</dbReference>
<organism evidence="2 3">
    <name type="scientific">Nguyenibacter vanlangensis</name>
    <dbReference type="NCBI Taxonomy" id="1216886"/>
    <lineage>
        <taxon>Bacteria</taxon>
        <taxon>Pseudomonadati</taxon>
        <taxon>Pseudomonadota</taxon>
        <taxon>Alphaproteobacteria</taxon>
        <taxon>Acetobacterales</taxon>
        <taxon>Acetobacteraceae</taxon>
        <taxon>Nguyenibacter</taxon>
    </lineage>
</organism>
<dbReference type="RefSeq" id="WP_342627760.1">
    <property type="nucleotide sequence ID" value="NZ_CP152276.1"/>
</dbReference>
<dbReference type="Pfam" id="PF07715">
    <property type="entry name" value="Plug"/>
    <property type="match status" value="1"/>
</dbReference>
<dbReference type="Gene3D" id="2.170.130.10">
    <property type="entry name" value="TonB-dependent receptor, plug domain"/>
    <property type="match status" value="1"/>
</dbReference>
<name>A0ABZ3D2F0_9PROT</name>
<feature type="domain" description="TonB-dependent receptor plug" evidence="1">
    <location>
        <begin position="3"/>
        <end position="67"/>
    </location>
</feature>
<keyword evidence="3" id="KW-1185">Reference proteome</keyword>
<dbReference type="PANTHER" id="PTHR47234">
    <property type="match status" value="1"/>
</dbReference>
<dbReference type="InterPro" id="IPR012910">
    <property type="entry name" value="Plug_dom"/>
</dbReference>
<keyword evidence="2" id="KW-0675">Receptor</keyword>
<dbReference type="EMBL" id="CP152276">
    <property type="protein sequence ID" value="XAE41942.1"/>
    <property type="molecule type" value="Genomic_DNA"/>
</dbReference>
<gene>
    <name evidence="2" type="ORF">AAC691_16925</name>
</gene>
<protein>
    <submittedName>
        <fullName evidence="2">TonB-dependent receptor plug domain-containing protein</fullName>
    </submittedName>
</protein>
<evidence type="ECO:0000313" key="3">
    <source>
        <dbReference type="Proteomes" id="UP001449795"/>
    </source>
</evidence>
<proteinExistence type="predicted"/>
<evidence type="ECO:0000259" key="1">
    <source>
        <dbReference type="Pfam" id="PF07715"/>
    </source>
</evidence>